<dbReference type="EMBL" id="QRDH01000004">
    <property type="protein sequence ID" value="RDU40982.1"/>
    <property type="molecule type" value="Genomic_DNA"/>
</dbReference>
<keyword evidence="2" id="KW-1185">Reference proteome</keyword>
<evidence type="ECO:0000313" key="2">
    <source>
        <dbReference type="Proteomes" id="UP000256431"/>
    </source>
</evidence>
<comment type="caution">
    <text evidence="1">The sequence shown here is derived from an EMBL/GenBank/DDBJ whole genome shotgun (WGS) entry which is preliminary data.</text>
</comment>
<proteinExistence type="predicted"/>
<protein>
    <submittedName>
        <fullName evidence="1">Uncharacterized protein</fullName>
    </submittedName>
</protein>
<accession>A0A3D8H2U2</accession>
<gene>
    <name evidence="1" type="ORF">DXI23_10635</name>
</gene>
<dbReference type="AlphaFoldDB" id="A0A3D8H2U2"/>
<evidence type="ECO:0000313" key="1">
    <source>
        <dbReference type="EMBL" id="RDU40982.1"/>
    </source>
</evidence>
<dbReference type="Proteomes" id="UP000256431">
    <property type="component" value="Unassembled WGS sequence"/>
</dbReference>
<name>A0A3D8H2U2_9GAMM</name>
<organism evidence="1 2">
    <name type="scientific">Marinobacter flavimaris</name>
    <dbReference type="NCBI Taxonomy" id="262076"/>
    <lineage>
        <taxon>Bacteria</taxon>
        <taxon>Pseudomonadati</taxon>
        <taxon>Pseudomonadota</taxon>
        <taxon>Gammaproteobacteria</taxon>
        <taxon>Pseudomonadales</taxon>
        <taxon>Marinobacteraceae</taxon>
        <taxon>Marinobacter</taxon>
    </lineage>
</organism>
<sequence length="502" mass="54422">MNLFNQSILAVGVAALVSGCSSFQHRNQMSSFNTAYSTGDYESALAAVSFETSEDEAVDTEGHLLELLHQGELYRLTGQYQQAADTFDLAEEGMKYLDTEGVVEEAAEGFMAVMVNDSERDYEALMSEAVLVNTYKGLAFLAAGNNEYARIEFNRANDRTRRAVEYFQKEIAAQQATLEEQAEDEESNASLVNNSLNNEDLHTAIAENYGAPSSWSVFPEFIVPSATYLHGLYFLANASSGADYERAATSLKRVAEMNPDSSILKADAELATGLSNGSVSRSALGAQVWIVYENGLGPVLEESRFDVPLLLFHGNQQAPAYFGLALPKYSDRQAVPGTIGVVGDAGESIETEQISDMGTVIRTEMKERFPGVLARAVTSAVIKAVLQNEASEQFGIVGQLGAAALTVATTQADLRGWQAMPDHWQAARLDRPESGTLTLLDHQGSVLGNLDLPDRPFTLVYVKRPTTLAPATVITMDLQGKSEATFARFPEVTEQTQVSSAQ</sequence>
<reference evidence="1 2" key="1">
    <citation type="submission" date="2018-08" db="EMBL/GenBank/DDBJ databases">
        <title>Genome sequence of Marinobacter flavimaris KCTC 12185.</title>
        <authorList>
            <person name="Chun J."/>
            <person name="Kim B.-Y."/>
            <person name="Choi S.-B."/>
            <person name="Kwak M.-J."/>
        </authorList>
    </citation>
    <scope>NUCLEOTIDE SEQUENCE [LARGE SCALE GENOMIC DNA]</scope>
    <source>
        <strain evidence="1 2">KCTC 12185</strain>
    </source>
</reference>
<dbReference type="RefSeq" id="WP_104270704.1">
    <property type="nucleotide sequence ID" value="NZ_PSSW01000004.1"/>
</dbReference>